<keyword evidence="4" id="KW-1185">Reference proteome</keyword>
<dbReference type="SUPFAM" id="SSF51556">
    <property type="entry name" value="Metallo-dependent hydrolases"/>
    <property type="match status" value="2"/>
</dbReference>
<evidence type="ECO:0000313" key="4">
    <source>
        <dbReference type="Proteomes" id="UP000775872"/>
    </source>
</evidence>
<dbReference type="InterPro" id="IPR011059">
    <property type="entry name" value="Metal-dep_hydrolase_composite"/>
</dbReference>
<accession>A0A9P0ENZ8</accession>
<dbReference type="Pfam" id="PF01979">
    <property type="entry name" value="Amidohydro_1"/>
    <property type="match status" value="1"/>
</dbReference>
<comment type="caution">
    <text evidence="3">The sequence shown here is derived from an EMBL/GenBank/DDBJ whole genome shotgun (WGS) entry which is preliminary data.</text>
</comment>
<keyword evidence="1" id="KW-0472">Membrane</keyword>
<organism evidence="3 4">
    <name type="scientific">Clonostachys solani</name>
    <dbReference type="NCBI Taxonomy" id="160281"/>
    <lineage>
        <taxon>Eukaryota</taxon>
        <taxon>Fungi</taxon>
        <taxon>Dikarya</taxon>
        <taxon>Ascomycota</taxon>
        <taxon>Pezizomycotina</taxon>
        <taxon>Sordariomycetes</taxon>
        <taxon>Hypocreomycetidae</taxon>
        <taxon>Hypocreales</taxon>
        <taxon>Bionectriaceae</taxon>
        <taxon>Clonostachys</taxon>
    </lineage>
</organism>
<evidence type="ECO:0000259" key="2">
    <source>
        <dbReference type="Pfam" id="PF01979"/>
    </source>
</evidence>
<evidence type="ECO:0000256" key="1">
    <source>
        <dbReference type="SAM" id="Phobius"/>
    </source>
</evidence>
<dbReference type="InterPro" id="IPR032466">
    <property type="entry name" value="Metal_Hydrolase"/>
</dbReference>
<dbReference type="EMBL" id="CABFOC020000057">
    <property type="protein sequence ID" value="CAH0055614.1"/>
    <property type="molecule type" value="Genomic_DNA"/>
</dbReference>
<dbReference type="SUPFAM" id="SSF51338">
    <property type="entry name" value="Composite domain of metallo-dependent hydrolases"/>
    <property type="match status" value="1"/>
</dbReference>
<dbReference type="OrthoDB" id="10258955at2759"/>
<dbReference type="Proteomes" id="UP000775872">
    <property type="component" value="Unassembled WGS sequence"/>
</dbReference>
<protein>
    <recommendedName>
        <fullName evidence="2">Amidohydrolase-related domain-containing protein</fullName>
    </recommendedName>
</protein>
<name>A0A9P0ENZ8_9HYPO</name>
<dbReference type="PANTHER" id="PTHR43135">
    <property type="entry name" value="ALPHA-D-RIBOSE 1-METHYLPHOSPHONATE 5-TRIPHOSPHATE DIPHOSPHATASE"/>
    <property type="match status" value="1"/>
</dbReference>
<dbReference type="GO" id="GO:0016810">
    <property type="term" value="F:hydrolase activity, acting on carbon-nitrogen (but not peptide) bonds"/>
    <property type="evidence" value="ECO:0007669"/>
    <property type="project" value="InterPro"/>
</dbReference>
<reference evidence="3" key="1">
    <citation type="submission" date="2021-10" db="EMBL/GenBank/DDBJ databases">
        <authorList>
            <person name="Piombo E."/>
        </authorList>
    </citation>
    <scope>NUCLEOTIDE SEQUENCE</scope>
</reference>
<keyword evidence="1" id="KW-1133">Transmembrane helix</keyword>
<dbReference type="PANTHER" id="PTHR43135:SF3">
    <property type="entry name" value="ALPHA-D-RIBOSE 1-METHYLPHOSPHONATE 5-TRIPHOSPHATE DIPHOSPHATASE"/>
    <property type="match status" value="1"/>
</dbReference>
<gene>
    <name evidence="3" type="ORF">CSOL1703_00017718</name>
</gene>
<feature type="transmembrane region" description="Helical" evidence="1">
    <location>
        <begin position="32"/>
        <end position="51"/>
    </location>
</feature>
<evidence type="ECO:0000313" key="3">
    <source>
        <dbReference type="EMBL" id="CAH0055614.1"/>
    </source>
</evidence>
<dbReference type="Gene3D" id="3.20.20.140">
    <property type="entry name" value="Metal-dependent hydrolases"/>
    <property type="match status" value="2"/>
</dbReference>
<dbReference type="AlphaFoldDB" id="A0A9P0ENZ8"/>
<dbReference type="InterPro" id="IPR006680">
    <property type="entry name" value="Amidohydro-rel"/>
</dbReference>
<dbReference type="InterPro" id="IPR051781">
    <property type="entry name" value="Metallo-dep_Hydrolase"/>
</dbReference>
<feature type="domain" description="Amidohydrolase-related" evidence="2">
    <location>
        <begin position="161"/>
        <end position="506"/>
    </location>
</feature>
<keyword evidence="1" id="KW-0812">Transmembrane</keyword>
<proteinExistence type="predicted"/>
<sequence length="928" mass="100761">MKSNLLVDGRSPNWQKPPRAPASMLRMIEKNFLLCCIVAVLTTYLLVGHNWQYSSPEKGTHQGHFTLPPEDLEYGLEQCASNQVRPIVNWDSAATRLAKARSGPRTILRNATLIDGDGQVTPGCTIEMQDGIIVSVSTVASLSESATHSADTTDIDLHGRVVTPGLVDMHSHIGIRETPQLWATEDVTESSSPATPWGRAVDAIKASDQAFPVVASGGVTTSLVLTGAKNSISGEGAVLKMKRGESVSDLLVNLTEFGGKPQRYLKMAMGENQKRQFQNVPGGPVSRLGESYVYRKAYDSARRVKQSQDMWCEMATTQAGRARLATEYPRSLEWQTLVDVLRGDVRVNIHGYETEDILAMFDHSDEFGFNITALHHGLHADSVADEVKRRNVAVVGFTDSWGDKWENYNVSLYFPKRIADHGIPLAFTRDHPALHGQFLIYEAQIAHHFGVDAELALSSVMSVPAHLIGLDNKIGFVRPGYDADLVVWDRHPLRVGASPLQVFIEGQSVVRAASGVWHRSRQHLKDAPPSRPETETDKTINNLVGQENVVITGLTNSFIGVDNTRSQELQGSNMTAIIQKGRVTCVGGEECDNMAKQAAADGVAVIHVDNAFMLPGLTVATRQHGLAEMALEPSTTDGSSSGDNFHNPPETRFGLTLGGIHLQSAYHAGVTRIVTPPLTTGFFHGISARFRAGATSVLDDGAVSDPNVALHFTIGHEAKGLSTPSVSIQIQTLRDLLISSEPSHPAFQRAAKGSIPIVAHTNNKDVIAHIIALKREIDAHIVIMGGAEAHLLATELSEVDIPVIVAPFWGCEPLFWDSRHCLPGPPLTEYLGPQVLIDAGVTVGIGSWDNMNNHIQSSIWEASWLAGPTNHSLALDLVTTNIEKSLKLSEARDVVVYEGNPFEFGARVALSLEEGIVRSFFPNADATE</sequence>